<gene>
    <name evidence="5" type="ORF">JK358_32465</name>
</gene>
<dbReference type="PANTHER" id="PTHR23028:SF53">
    <property type="entry name" value="ACYL_TRANSF_3 DOMAIN-CONTAINING PROTEIN"/>
    <property type="match status" value="1"/>
</dbReference>
<reference evidence="5 6" key="1">
    <citation type="submission" date="2021-01" db="EMBL/GenBank/DDBJ databases">
        <title>WGS of actinomycetes isolated from Thailand.</title>
        <authorList>
            <person name="Thawai C."/>
        </authorList>
    </citation>
    <scope>NUCLEOTIDE SEQUENCE [LARGE SCALE GENOMIC DNA]</scope>
    <source>
        <strain evidence="5 6">LPG 2</strain>
    </source>
</reference>
<proteinExistence type="predicted"/>
<name>A0ABS1MFU2_9NOCA</name>
<protein>
    <submittedName>
        <fullName evidence="5">Acyltransferase</fullName>
    </submittedName>
</protein>
<feature type="compositionally biased region" description="Polar residues" evidence="1">
    <location>
        <begin position="1"/>
        <end position="10"/>
    </location>
</feature>
<keyword evidence="5" id="KW-0012">Acyltransferase</keyword>
<accession>A0ABS1MFU2</accession>
<evidence type="ECO:0000256" key="2">
    <source>
        <dbReference type="SAM" id="Phobius"/>
    </source>
</evidence>
<evidence type="ECO:0000313" key="6">
    <source>
        <dbReference type="Proteomes" id="UP000602198"/>
    </source>
</evidence>
<dbReference type="InterPro" id="IPR002656">
    <property type="entry name" value="Acyl_transf_3_dom"/>
</dbReference>
<feature type="transmembrane region" description="Helical" evidence="2">
    <location>
        <begin position="72"/>
        <end position="89"/>
    </location>
</feature>
<dbReference type="InterPro" id="IPR043968">
    <property type="entry name" value="SGNH"/>
</dbReference>
<keyword evidence="6" id="KW-1185">Reference proteome</keyword>
<dbReference type="PANTHER" id="PTHR23028">
    <property type="entry name" value="ACETYLTRANSFERASE"/>
    <property type="match status" value="1"/>
</dbReference>
<comment type="caution">
    <text evidence="5">The sequence shown here is derived from an EMBL/GenBank/DDBJ whole genome shotgun (WGS) entry which is preliminary data.</text>
</comment>
<keyword evidence="2" id="KW-0812">Transmembrane</keyword>
<keyword evidence="2" id="KW-0472">Membrane</keyword>
<feature type="domain" description="SGNH" evidence="4">
    <location>
        <begin position="512"/>
        <end position="729"/>
    </location>
</feature>
<evidence type="ECO:0000256" key="1">
    <source>
        <dbReference type="SAM" id="MobiDB-lite"/>
    </source>
</evidence>
<dbReference type="GO" id="GO:0016746">
    <property type="term" value="F:acyltransferase activity"/>
    <property type="evidence" value="ECO:0007669"/>
    <property type="project" value="UniProtKB-KW"/>
</dbReference>
<evidence type="ECO:0000259" key="3">
    <source>
        <dbReference type="Pfam" id="PF01757"/>
    </source>
</evidence>
<evidence type="ECO:0000259" key="4">
    <source>
        <dbReference type="Pfam" id="PF19040"/>
    </source>
</evidence>
<feature type="transmembrane region" description="Helical" evidence="2">
    <location>
        <begin position="110"/>
        <end position="129"/>
    </location>
</feature>
<feature type="transmembrane region" description="Helical" evidence="2">
    <location>
        <begin position="295"/>
        <end position="314"/>
    </location>
</feature>
<feature type="transmembrane region" description="Helical" evidence="2">
    <location>
        <begin position="359"/>
        <end position="378"/>
    </location>
</feature>
<feature type="transmembrane region" description="Helical" evidence="2">
    <location>
        <begin position="208"/>
        <end position="225"/>
    </location>
</feature>
<dbReference type="Pfam" id="PF19040">
    <property type="entry name" value="SGNH"/>
    <property type="match status" value="1"/>
</dbReference>
<dbReference type="EMBL" id="JAERRJ010000014">
    <property type="protein sequence ID" value="MBL1079129.1"/>
    <property type="molecule type" value="Genomic_DNA"/>
</dbReference>
<feature type="transmembrane region" description="Helical" evidence="2">
    <location>
        <begin position="429"/>
        <end position="450"/>
    </location>
</feature>
<keyword evidence="2" id="KW-1133">Transmembrane helix</keyword>
<feature type="transmembrane region" description="Helical" evidence="2">
    <location>
        <begin position="335"/>
        <end position="353"/>
    </location>
</feature>
<sequence length="739" mass="79561">MAKSSTDQPSPATPDHNSGGGSAAVPSAGAASAQATTAAKAGMYRHDLDGLRGIAIALVVIFHIWMGRVSGGVDVFLVLSGFFFTGMLLRRGDRGTVGIVHTVRRTLRRLLPAMVVVLAAVVVATVALLPHTRWSDLAGQTLASLFYYQNWYLALSWSDYLAADPSVSPLQHLWSMSVQGQLYLTLLLSIALVAWLCRLFGRGQRMRLMVAGVFAVAVVASFWYAAHGVSTQQGWNYYDTFARAWEPLTGALLAIAAPLVKLPRLIREVCAWAGIAAIVACGWLVNGSAVFPGPAALLPVLATVALILSGAGLTTDRQPRLNRLLATGPMVRLGSYAYALYLWHWPILIFYLGERHERNAGPIAGALIVLASLGLAYATNRFVEEPLRLRSQPATAGTPAAPGATAAAAAQSATAPVSAATPGSRARRLTGVAVATVGLLLVGSTLAWQWSNSAKAHAVGQLDPAKYPGAEALTHGALVPRAVMRPTIDEAPADVPYPTRDSCISDFDTRAVVTCAYGVEHAQRTLAVVGNSHAEHWLPALQILAEQHRFKIVVYLKMGCPLTVAEEPMYKGQRNPDCRDWSREVIDRLAEEKPDWVFTTGTRPADNGGDETPQDYLDVWSELSRNGLHVVAIRDTPWLRRNGIRYRAIDCLASGGDRISCGMKRPDALSASNPAQAPAAAFSQVHTIDLNDAICRPDVCAVVEGNILVYHDEHHLTASYARSLAPELDRQLQPLLGWW</sequence>
<feature type="domain" description="Acyltransferase 3" evidence="3">
    <location>
        <begin position="46"/>
        <end position="379"/>
    </location>
</feature>
<dbReference type="Pfam" id="PF01757">
    <property type="entry name" value="Acyl_transf_3"/>
    <property type="match status" value="1"/>
</dbReference>
<dbReference type="InterPro" id="IPR050879">
    <property type="entry name" value="Acyltransferase_3"/>
</dbReference>
<feature type="transmembrane region" description="Helical" evidence="2">
    <location>
        <begin position="245"/>
        <end position="262"/>
    </location>
</feature>
<organism evidence="5 6">
    <name type="scientific">Nocardia acididurans</name>
    <dbReference type="NCBI Taxonomy" id="2802282"/>
    <lineage>
        <taxon>Bacteria</taxon>
        <taxon>Bacillati</taxon>
        <taxon>Actinomycetota</taxon>
        <taxon>Actinomycetes</taxon>
        <taxon>Mycobacteriales</taxon>
        <taxon>Nocardiaceae</taxon>
        <taxon>Nocardia</taxon>
    </lineage>
</organism>
<keyword evidence="5" id="KW-0808">Transferase</keyword>
<evidence type="ECO:0000313" key="5">
    <source>
        <dbReference type="EMBL" id="MBL1079129.1"/>
    </source>
</evidence>
<feature type="region of interest" description="Disordered" evidence="1">
    <location>
        <begin position="1"/>
        <end position="27"/>
    </location>
</feature>
<feature type="transmembrane region" description="Helical" evidence="2">
    <location>
        <begin position="182"/>
        <end position="201"/>
    </location>
</feature>
<feature type="transmembrane region" description="Helical" evidence="2">
    <location>
        <begin position="269"/>
        <end position="289"/>
    </location>
</feature>
<dbReference type="Proteomes" id="UP000602198">
    <property type="component" value="Unassembled WGS sequence"/>
</dbReference>
<feature type="transmembrane region" description="Helical" evidence="2">
    <location>
        <begin position="50"/>
        <end position="66"/>
    </location>
</feature>